<dbReference type="Proteomes" id="UP000788993">
    <property type="component" value="Unassembled WGS sequence"/>
</dbReference>
<dbReference type="SUPFAM" id="SSF50978">
    <property type="entry name" value="WD40 repeat-like"/>
    <property type="match status" value="1"/>
</dbReference>
<comment type="caution">
    <text evidence="10">The sequence shown here is derived from an EMBL/GenBank/DDBJ whole genome shotgun (WGS) entry which is preliminary data.</text>
</comment>
<evidence type="ECO:0000313" key="10">
    <source>
        <dbReference type="EMBL" id="KAH3662797.1"/>
    </source>
</evidence>
<gene>
    <name evidence="10" type="ORF">OGATHE_004373</name>
</gene>
<keyword evidence="2" id="KW-0507">mRNA processing</keyword>
<dbReference type="FunFam" id="2.130.10.10:FF:001143">
    <property type="entry name" value="Pre-mRNA-splicing factor rse-1, putative"/>
    <property type="match status" value="1"/>
</dbReference>
<reference evidence="10" key="1">
    <citation type="journal article" date="2021" name="Open Biol.">
        <title>Shared evolutionary footprints suggest mitochondrial oxidative damage underlies multiple complex I losses in fungi.</title>
        <authorList>
            <person name="Schikora-Tamarit M.A."/>
            <person name="Marcet-Houben M."/>
            <person name="Nosek J."/>
            <person name="Gabaldon T."/>
        </authorList>
    </citation>
    <scope>NUCLEOTIDE SEQUENCE</scope>
    <source>
        <strain evidence="10">NCAIM Y.01608</strain>
    </source>
</reference>
<feature type="domain" description="RSE1/DDB1/CPSF1 second beta-propeller" evidence="9">
    <location>
        <begin position="458"/>
        <end position="793"/>
    </location>
</feature>
<dbReference type="InterPro" id="IPR050358">
    <property type="entry name" value="RSE1/DDB1/CFT1"/>
</dbReference>
<evidence type="ECO:0000259" key="7">
    <source>
        <dbReference type="Pfam" id="PF03178"/>
    </source>
</evidence>
<dbReference type="InterPro" id="IPR018846">
    <property type="entry name" value="Beta-prop_RSE1/DDB1/CPSF1_1st"/>
</dbReference>
<sequence length="1203" mass="135520">MSLNPDLFLYNLTIRPSVTAVKCCIGNFTGNRRQQEVVRATATTLELWKLNRINGDFYKVVAQNTFSHIRSIETLKSNGSDKDLLIITSDSGNLTVIEMNNEKGRFESVSNEPYFKTGLRRISPGEYVAVDGRSRAAMIGAIEKNKFVYKFTSDHRNRLQVSSPLEANKSKVLTFGICGMDVGFENPQFAALECDYSDFEEKFDKKMHKTLCYYELDIGLNHVVKKYSEEVSFSSNFLLPLPGGTQGPSGVLLCSEGIIQYKCLSKMTHTVPIPRRSGDRRRSQIVCGVVHTLKNSFFALLQSELGDLFKITLDYVVQDSDESRGEAGMVNSMEIQYFDTMPVCTSLLIFRAGFLYANCESGDQYLYQFDKLGDENQRKFSSQDYPDEYAVLSDETTLFEPRPLDNLNLVNIVENINPLIDAKLYNSNETTSLPVIYSLCGTGPRSAIKVLNHELPFSEVVTQELPSVVQKVFVSKLNRNDEYDKYIVLSFVDGTLVLRIGEDVEEVENSGLVLDTNTLGVFQVGSAALVQVHPNGVRQVFYVDDTPQKTIDWAPPAGIRVLLCSATNSQLAIALSNREIVYFELDDLDKLIEYNEHKELASQITALTLGEVQAGTARFPYLLVAGQDKTLTVFSTDPESTLEVVSEEILSSAASSLMAFYMKDTAIVLNKDVGEDDEDEPELATSLLYVHIGMESGVYARLQMDPQTGELSNPRNKYTGPRPVQLSKIEAVGQNAVCIFSTRTYLGYTRPSEFKITPLTKPVFQHACSFRSEDIPENGVLAVYGNSLTIMTIDQLENDTIIESIALRNTPKYMCDCTDKNGMMYVLEGDIDTKRDIDEERIEEYQQFGYPRALGEWASCIQTVVVADKSVAQTIDLGDETAFRACWVNFESRPGEPFLAVSSAKNQHLSPPRNDGAFIHLYRISSNGTLELFQTTKTEHLSLALTAFQGKLLVGARNELILYDIGQKQLVKRSSTRLECSEIVDLKTQGFRAIVSDVRDSVRYTVYKPLENSFVDFIDDSMQRHVTRTLLLDYDTVVVGDKFGNISVLRCPEQISEMSDEDNHGFLVKMRRTKLDNPVNYYVGDMPTVFQKGSLTIGGAESIIYGCLQGQMGCLYPMKSLSEINFFKELQRLIIHEFTSLTDREYLKFKGYYNPPKNSIDGDLIEEYYRLGPDKRVRIATKMDRLPRDIDRRISDMRSRIVY</sequence>
<evidence type="ECO:0000256" key="1">
    <source>
        <dbReference type="ARBA" id="ARBA00004123"/>
    </source>
</evidence>
<name>A0A9P8P0A4_9ASCO</name>
<reference evidence="10" key="2">
    <citation type="submission" date="2021-01" db="EMBL/GenBank/DDBJ databases">
        <authorList>
            <person name="Schikora-Tamarit M.A."/>
        </authorList>
    </citation>
    <scope>NUCLEOTIDE SEQUENCE</scope>
    <source>
        <strain evidence="10">NCAIM Y.01608</strain>
    </source>
</reference>
<dbReference type="GO" id="GO:0008380">
    <property type="term" value="P:RNA splicing"/>
    <property type="evidence" value="ECO:0007669"/>
    <property type="project" value="UniProtKB-KW"/>
</dbReference>
<dbReference type="Gene3D" id="2.130.10.10">
    <property type="entry name" value="YVTN repeat-like/Quinoprotein amine dehydrogenase"/>
    <property type="match status" value="3"/>
</dbReference>
<keyword evidence="5" id="KW-0539">Nucleus</keyword>
<comment type="subcellular location">
    <subcellularLocation>
        <location evidence="1">Nucleus</location>
    </subcellularLocation>
</comment>
<dbReference type="AlphaFoldDB" id="A0A9P8P0A4"/>
<dbReference type="InterPro" id="IPR015943">
    <property type="entry name" value="WD40/YVTN_repeat-like_dom_sf"/>
</dbReference>
<protein>
    <recommendedName>
        <fullName evidence="12">DNA damage-binding protein 1</fullName>
    </recommendedName>
</protein>
<evidence type="ECO:0000259" key="8">
    <source>
        <dbReference type="Pfam" id="PF10433"/>
    </source>
</evidence>
<evidence type="ECO:0000256" key="3">
    <source>
        <dbReference type="ARBA" id="ARBA00022728"/>
    </source>
</evidence>
<dbReference type="InterPro" id="IPR036322">
    <property type="entry name" value="WD40_repeat_dom_sf"/>
</dbReference>
<dbReference type="Pfam" id="PF10433">
    <property type="entry name" value="Beta-prop_RSE1_1st"/>
    <property type="match status" value="1"/>
</dbReference>
<keyword evidence="4" id="KW-0508">mRNA splicing</keyword>
<dbReference type="EMBL" id="JAEUBD010001266">
    <property type="protein sequence ID" value="KAH3662797.1"/>
    <property type="molecule type" value="Genomic_DNA"/>
</dbReference>
<evidence type="ECO:0000256" key="6">
    <source>
        <dbReference type="ARBA" id="ARBA00038266"/>
    </source>
</evidence>
<dbReference type="GO" id="GO:0005681">
    <property type="term" value="C:spliceosomal complex"/>
    <property type="evidence" value="ECO:0007669"/>
    <property type="project" value="UniProtKB-KW"/>
</dbReference>
<comment type="similarity">
    <text evidence="6">Belongs to the RSE1 family.</text>
</comment>
<keyword evidence="11" id="KW-1185">Reference proteome</keyword>
<dbReference type="GO" id="GO:0006397">
    <property type="term" value="P:mRNA processing"/>
    <property type="evidence" value="ECO:0007669"/>
    <property type="project" value="UniProtKB-KW"/>
</dbReference>
<accession>A0A9P8P0A4</accession>
<evidence type="ECO:0000259" key="9">
    <source>
        <dbReference type="Pfam" id="PF23726"/>
    </source>
</evidence>
<proteinExistence type="inferred from homology"/>
<keyword evidence="3" id="KW-0747">Spliceosome</keyword>
<feature type="domain" description="RSE1/DDB1/CPSF1 first beta-propeller" evidence="8">
    <location>
        <begin position="23"/>
        <end position="378"/>
    </location>
</feature>
<dbReference type="PANTHER" id="PTHR10644">
    <property type="entry name" value="DNA REPAIR/RNA PROCESSING CPSF FAMILY"/>
    <property type="match status" value="1"/>
</dbReference>
<organism evidence="10 11">
    <name type="scientific">Ogataea polymorpha</name>
    <dbReference type="NCBI Taxonomy" id="460523"/>
    <lineage>
        <taxon>Eukaryota</taxon>
        <taxon>Fungi</taxon>
        <taxon>Dikarya</taxon>
        <taxon>Ascomycota</taxon>
        <taxon>Saccharomycotina</taxon>
        <taxon>Pichiomycetes</taxon>
        <taxon>Pichiales</taxon>
        <taxon>Pichiaceae</taxon>
        <taxon>Ogataea</taxon>
    </lineage>
</organism>
<evidence type="ECO:0000256" key="4">
    <source>
        <dbReference type="ARBA" id="ARBA00023187"/>
    </source>
</evidence>
<dbReference type="InterPro" id="IPR058543">
    <property type="entry name" value="Beta-prop_RSE1/DDB1/CPSF1_2nd"/>
</dbReference>
<evidence type="ECO:0008006" key="12">
    <source>
        <dbReference type="Google" id="ProtNLM"/>
    </source>
</evidence>
<feature type="domain" description="RSE1/DDB1/CPSF1 C-terminal" evidence="7">
    <location>
        <begin position="858"/>
        <end position="1169"/>
    </location>
</feature>
<evidence type="ECO:0000313" key="11">
    <source>
        <dbReference type="Proteomes" id="UP000788993"/>
    </source>
</evidence>
<dbReference type="InterPro" id="IPR004871">
    <property type="entry name" value="RSE1/DDB1/CPSF1_C"/>
</dbReference>
<dbReference type="Pfam" id="PF03178">
    <property type="entry name" value="CPSF_A"/>
    <property type="match status" value="1"/>
</dbReference>
<evidence type="ECO:0000256" key="5">
    <source>
        <dbReference type="ARBA" id="ARBA00023242"/>
    </source>
</evidence>
<evidence type="ECO:0000256" key="2">
    <source>
        <dbReference type="ARBA" id="ARBA00022664"/>
    </source>
</evidence>
<dbReference type="GO" id="GO:0003676">
    <property type="term" value="F:nucleic acid binding"/>
    <property type="evidence" value="ECO:0007669"/>
    <property type="project" value="InterPro"/>
</dbReference>
<dbReference type="Pfam" id="PF23726">
    <property type="entry name" value="Beta-prop_RSE1_2nd"/>
    <property type="match status" value="1"/>
</dbReference>